<feature type="region of interest" description="Disordered" evidence="2">
    <location>
        <begin position="1"/>
        <end position="40"/>
    </location>
</feature>
<dbReference type="Gene3D" id="1.10.238.200">
    <property type="entry name" value="Cullin, PONY binding domain"/>
    <property type="match status" value="1"/>
</dbReference>
<evidence type="ECO:0000259" key="3">
    <source>
        <dbReference type="PROSITE" id="PS51229"/>
    </source>
</evidence>
<dbReference type="PANTHER" id="PTHR12281">
    <property type="entry name" value="RP42 RELATED"/>
    <property type="match status" value="1"/>
</dbReference>
<gene>
    <name evidence="4" type="ORF">POM88_009792</name>
</gene>
<evidence type="ECO:0000256" key="2">
    <source>
        <dbReference type="SAM" id="MobiDB-lite"/>
    </source>
</evidence>
<evidence type="ECO:0000313" key="4">
    <source>
        <dbReference type="EMBL" id="KAK1399929.1"/>
    </source>
</evidence>
<name>A0AAD8JAK4_9APIA</name>
<dbReference type="GO" id="GO:0045116">
    <property type="term" value="P:protein neddylation"/>
    <property type="evidence" value="ECO:0007669"/>
    <property type="project" value="TreeGrafter"/>
</dbReference>
<dbReference type="GO" id="GO:0000151">
    <property type="term" value="C:ubiquitin ligase complex"/>
    <property type="evidence" value="ECO:0007669"/>
    <property type="project" value="TreeGrafter"/>
</dbReference>
<dbReference type="Proteomes" id="UP001237642">
    <property type="component" value="Unassembled WGS sequence"/>
</dbReference>
<dbReference type="PANTHER" id="PTHR12281:SF25">
    <property type="entry name" value="DEFECTIVE IN CULLIN NEDDYLATION PROTEIN"/>
    <property type="match status" value="1"/>
</dbReference>
<organism evidence="4 5">
    <name type="scientific">Heracleum sosnowskyi</name>
    <dbReference type="NCBI Taxonomy" id="360622"/>
    <lineage>
        <taxon>Eukaryota</taxon>
        <taxon>Viridiplantae</taxon>
        <taxon>Streptophyta</taxon>
        <taxon>Embryophyta</taxon>
        <taxon>Tracheophyta</taxon>
        <taxon>Spermatophyta</taxon>
        <taxon>Magnoliopsida</taxon>
        <taxon>eudicotyledons</taxon>
        <taxon>Gunneridae</taxon>
        <taxon>Pentapetalae</taxon>
        <taxon>asterids</taxon>
        <taxon>campanulids</taxon>
        <taxon>Apiales</taxon>
        <taxon>Apiaceae</taxon>
        <taxon>Apioideae</taxon>
        <taxon>apioid superclade</taxon>
        <taxon>Tordylieae</taxon>
        <taxon>Tordyliinae</taxon>
        <taxon>Heracleum</taxon>
    </lineage>
</organism>
<comment type="caution">
    <text evidence="4">The sequence shown here is derived from an EMBL/GenBank/DDBJ whole genome shotgun (WGS) entry which is preliminary data.</text>
</comment>
<proteinExistence type="predicted"/>
<accession>A0AAD8JAK4</accession>
<dbReference type="PROSITE" id="PS51229">
    <property type="entry name" value="DCUN1"/>
    <property type="match status" value="1"/>
</dbReference>
<keyword evidence="5" id="KW-1185">Reference proteome</keyword>
<feature type="domain" description="DCUN1" evidence="3">
    <location>
        <begin position="39"/>
        <end position="230"/>
    </location>
</feature>
<dbReference type="InterPro" id="IPR005176">
    <property type="entry name" value="PONY_dom"/>
</dbReference>
<sequence length="270" mass="31223">MPPRASNKRKSNSSNSKPAKSARTQPPASTSAPKKAVSKEAGRIDQLFDSYANKSLRMIDPEGIEALCSDLGVAHTDVRMLLLAWKLNAGKQGYFTEDEWQRGLKEIQADTIKKLKTRLSELVKEIRDPRKFEDFYLYAFQYCLTEDKQKCVDIDTACVLLDIVIGSQFRAQVDSFTEYLKIQNEYKVINLDQWKGFHRFCNEISFPDLKNYDSSQAWPLIFDNFNTTHIIRQADSFEDYCRCTLIMQHLGSQGEFNEPFQYIHLLEYVV</sequence>
<dbReference type="EMBL" id="JAUIZM010000002">
    <property type="protein sequence ID" value="KAK1399929.1"/>
    <property type="molecule type" value="Genomic_DNA"/>
</dbReference>
<reference evidence="4" key="1">
    <citation type="submission" date="2023-02" db="EMBL/GenBank/DDBJ databases">
        <title>Genome of toxic invasive species Heracleum sosnowskyi carries increased number of genes despite the absence of recent whole-genome duplications.</title>
        <authorList>
            <person name="Schelkunov M."/>
            <person name="Shtratnikova V."/>
            <person name="Makarenko M."/>
            <person name="Klepikova A."/>
            <person name="Omelchenko D."/>
            <person name="Novikova G."/>
            <person name="Obukhova E."/>
            <person name="Bogdanov V."/>
            <person name="Penin A."/>
            <person name="Logacheva M."/>
        </authorList>
    </citation>
    <scope>NUCLEOTIDE SEQUENCE</scope>
    <source>
        <strain evidence="4">Hsosn_3</strain>
        <tissue evidence="4">Leaf</tissue>
    </source>
</reference>
<feature type="compositionally biased region" description="Basic residues" evidence="2">
    <location>
        <begin position="1"/>
        <end position="11"/>
    </location>
</feature>
<dbReference type="InterPro" id="IPR014764">
    <property type="entry name" value="DCN-prot"/>
</dbReference>
<dbReference type="InterPro" id="IPR042460">
    <property type="entry name" value="DCN1-like_PONY"/>
</dbReference>
<evidence type="ECO:0000256" key="1">
    <source>
        <dbReference type="RuleBase" id="RU410713"/>
    </source>
</evidence>
<dbReference type="GO" id="GO:0031624">
    <property type="term" value="F:ubiquitin conjugating enzyme binding"/>
    <property type="evidence" value="ECO:0007669"/>
    <property type="project" value="TreeGrafter"/>
</dbReference>
<dbReference type="GO" id="GO:0032182">
    <property type="term" value="F:ubiquitin-like protein binding"/>
    <property type="evidence" value="ECO:0007669"/>
    <property type="project" value="TreeGrafter"/>
</dbReference>
<protein>
    <recommendedName>
        <fullName evidence="1">Defective in cullin neddylation protein</fullName>
    </recommendedName>
</protein>
<feature type="compositionally biased region" description="Low complexity" evidence="2">
    <location>
        <begin position="12"/>
        <end position="23"/>
    </location>
</feature>
<dbReference type="Gene3D" id="1.10.238.10">
    <property type="entry name" value="EF-hand"/>
    <property type="match status" value="1"/>
</dbReference>
<reference evidence="4" key="2">
    <citation type="submission" date="2023-05" db="EMBL/GenBank/DDBJ databases">
        <authorList>
            <person name="Schelkunov M.I."/>
        </authorList>
    </citation>
    <scope>NUCLEOTIDE SEQUENCE</scope>
    <source>
        <strain evidence="4">Hsosn_3</strain>
        <tissue evidence="4">Leaf</tissue>
    </source>
</reference>
<evidence type="ECO:0000313" key="5">
    <source>
        <dbReference type="Proteomes" id="UP001237642"/>
    </source>
</evidence>
<comment type="function">
    <text evidence="1">Neddylation of cullins play an essential role in the regulation of SCF-type complexes activity.</text>
</comment>
<dbReference type="Pfam" id="PF03556">
    <property type="entry name" value="Cullin_binding"/>
    <property type="match status" value="1"/>
</dbReference>
<dbReference type="GO" id="GO:0097602">
    <property type="term" value="F:cullin family protein binding"/>
    <property type="evidence" value="ECO:0007669"/>
    <property type="project" value="TreeGrafter"/>
</dbReference>
<dbReference type="AlphaFoldDB" id="A0AAD8JAK4"/>